<feature type="compositionally biased region" description="Low complexity" evidence="6">
    <location>
        <begin position="104"/>
        <end position="113"/>
    </location>
</feature>
<evidence type="ECO:0000256" key="4">
    <source>
        <dbReference type="ARBA" id="ARBA00022801"/>
    </source>
</evidence>
<reference evidence="8" key="3">
    <citation type="submission" date="2015-06" db="UniProtKB">
        <authorList>
            <consortium name="EnsemblMetazoa"/>
        </authorList>
    </citation>
    <scope>IDENTIFICATION</scope>
</reference>
<dbReference type="InterPro" id="IPR036397">
    <property type="entry name" value="RNaseH_sf"/>
</dbReference>
<sequence>MDLNAMKMYHPFVIDTSCLYNLSGQKHCKSNLKTLASVFLNRSIQRNGCLGHNPREDAEAVMMLNNNSSDNKVDEVVIRRGVNRDNDNDEDISDGISCNVASKDNNNNNNNVDDVTHEDKCSQPQEPENHRHLDDKQQQQQISMFFRLNKHTTSLFKLLVRDRKKAAILGLPNFLTSLKQQHNSINTNDPDFKQFIKVIKDGDDDYDGGDDENEDGDVLDKKMMRRCREELESGDSSFLIGRFCSVGRSLDCTENKVHCARCLKRSLKSTDKHIKKLYNALPEKSLMIVLLAGRSSGPDNFNGLCLVKVKTAQ</sequence>
<dbReference type="PANTHER" id="PTHR12801:SF115">
    <property type="entry name" value="FI18136P1-RELATED"/>
    <property type="match status" value="1"/>
</dbReference>
<dbReference type="Proteomes" id="UP000015101">
    <property type="component" value="Unassembled WGS sequence"/>
</dbReference>
<dbReference type="OrthoDB" id="206335at2759"/>
<dbReference type="InterPro" id="IPR047021">
    <property type="entry name" value="REXO1/3/4-like"/>
</dbReference>
<evidence type="ECO:0000256" key="3">
    <source>
        <dbReference type="ARBA" id="ARBA00022722"/>
    </source>
</evidence>
<reference evidence="9" key="1">
    <citation type="submission" date="2012-12" db="EMBL/GenBank/DDBJ databases">
        <authorList>
            <person name="Hellsten U."/>
            <person name="Grimwood J."/>
            <person name="Chapman J.A."/>
            <person name="Shapiro H."/>
            <person name="Aerts A."/>
            <person name="Otillar R.P."/>
            <person name="Terry A.Y."/>
            <person name="Boore J.L."/>
            <person name="Simakov O."/>
            <person name="Marletaz F."/>
            <person name="Cho S.-J."/>
            <person name="Edsinger-Gonzales E."/>
            <person name="Havlak P."/>
            <person name="Kuo D.-H."/>
            <person name="Larsson T."/>
            <person name="Lv J."/>
            <person name="Arendt D."/>
            <person name="Savage R."/>
            <person name="Osoegawa K."/>
            <person name="de Jong P."/>
            <person name="Lindberg D.R."/>
            <person name="Seaver E.C."/>
            <person name="Weisblat D.A."/>
            <person name="Putnam N.H."/>
            <person name="Grigoriev I.V."/>
            <person name="Rokhsar D.S."/>
        </authorList>
    </citation>
    <scope>NUCLEOTIDE SEQUENCE</scope>
</reference>
<dbReference type="RefSeq" id="XP_009015261.1">
    <property type="nucleotide sequence ID" value="XM_009017013.1"/>
</dbReference>
<evidence type="ECO:0000256" key="5">
    <source>
        <dbReference type="ARBA" id="ARBA00023242"/>
    </source>
</evidence>
<organism evidence="8 9">
    <name type="scientific">Helobdella robusta</name>
    <name type="common">Californian leech</name>
    <dbReference type="NCBI Taxonomy" id="6412"/>
    <lineage>
        <taxon>Eukaryota</taxon>
        <taxon>Metazoa</taxon>
        <taxon>Spiralia</taxon>
        <taxon>Lophotrochozoa</taxon>
        <taxon>Annelida</taxon>
        <taxon>Clitellata</taxon>
        <taxon>Hirudinea</taxon>
        <taxon>Rhynchobdellida</taxon>
        <taxon>Glossiphoniidae</taxon>
        <taxon>Helobdella</taxon>
    </lineage>
</organism>
<dbReference type="Gene3D" id="3.30.420.10">
    <property type="entry name" value="Ribonuclease H-like superfamily/Ribonuclease H"/>
    <property type="match status" value="1"/>
</dbReference>
<protein>
    <submittedName>
        <fullName evidence="7 8">Uncharacterized protein</fullName>
    </submittedName>
</protein>
<dbReference type="PANTHER" id="PTHR12801">
    <property type="entry name" value="RNA EXONUCLEASE REXO1 / RECO3 FAMILY MEMBER-RELATED"/>
    <property type="match status" value="1"/>
</dbReference>
<evidence type="ECO:0000256" key="1">
    <source>
        <dbReference type="ARBA" id="ARBA00004123"/>
    </source>
</evidence>
<accession>T1EPM2</accession>
<dbReference type="GO" id="GO:0005634">
    <property type="term" value="C:nucleus"/>
    <property type="evidence" value="ECO:0000318"/>
    <property type="project" value="GO_Central"/>
</dbReference>
<keyword evidence="5" id="KW-0539">Nucleus</keyword>
<dbReference type="EnsemblMetazoa" id="HelroT159979">
    <property type="protein sequence ID" value="HelroP159979"/>
    <property type="gene ID" value="HelroG159979"/>
</dbReference>
<gene>
    <name evidence="8" type="primary">20198522</name>
    <name evidence="7" type="ORF">HELRODRAFT_159979</name>
</gene>
<dbReference type="GeneID" id="20198522"/>
<dbReference type="eggNOG" id="KOG2248">
    <property type="taxonomic scope" value="Eukaryota"/>
</dbReference>
<dbReference type="CTD" id="20198522"/>
<dbReference type="EMBL" id="KB096324">
    <property type="protein sequence ID" value="ESO05893.1"/>
    <property type="molecule type" value="Genomic_DNA"/>
</dbReference>
<keyword evidence="4" id="KW-0378">Hydrolase</keyword>
<dbReference type="AlphaFoldDB" id="T1EPM2"/>
<comment type="subcellular location">
    <subcellularLocation>
        <location evidence="1">Nucleus</location>
    </subcellularLocation>
</comment>
<comment type="similarity">
    <text evidence="2">Belongs to the REXO1/REXO3 family.</text>
</comment>
<dbReference type="GO" id="GO:0004527">
    <property type="term" value="F:exonuclease activity"/>
    <property type="evidence" value="ECO:0000318"/>
    <property type="project" value="GO_Central"/>
</dbReference>
<dbReference type="GO" id="GO:0031125">
    <property type="term" value="P:rRNA 3'-end processing"/>
    <property type="evidence" value="ECO:0000318"/>
    <property type="project" value="GO_Central"/>
</dbReference>
<keyword evidence="9" id="KW-1185">Reference proteome</keyword>
<dbReference type="HOGENOM" id="CLU_889283_0_0_1"/>
<evidence type="ECO:0000256" key="2">
    <source>
        <dbReference type="ARBA" id="ARBA00006357"/>
    </source>
</evidence>
<feature type="region of interest" description="Disordered" evidence="6">
    <location>
        <begin position="98"/>
        <end position="137"/>
    </location>
</feature>
<dbReference type="KEGG" id="hro:HELRODRAFT_159979"/>
<dbReference type="EMBL" id="AMQM01000455">
    <property type="status" value="NOT_ANNOTATED_CDS"/>
    <property type="molecule type" value="Genomic_DNA"/>
</dbReference>
<dbReference type="GO" id="GO:0003676">
    <property type="term" value="F:nucleic acid binding"/>
    <property type="evidence" value="ECO:0007669"/>
    <property type="project" value="InterPro"/>
</dbReference>
<evidence type="ECO:0000256" key="6">
    <source>
        <dbReference type="SAM" id="MobiDB-lite"/>
    </source>
</evidence>
<reference evidence="7 9" key="2">
    <citation type="journal article" date="2013" name="Nature">
        <title>Insights into bilaterian evolution from three spiralian genomes.</title>
        <authorList>
            <person name="Simakov O."/>
            <person name="Marletaz F."/>
            <person name="Cho S.J."/>
            <person name="Edsinger-Gonzales E."/>
            <person name="Havlak P."/>
            <person name="Hellsten U."/>
            <person name="Kuo D.H."/>
            <person name="Larsson T."/>
            <person name="Lv J."/>
            <person name="Arendt D."/>
            <person name="Savage R."/>
            <person name="Osoegawa K."/>
            <person name="de Jong P."/>
            <person name="Grimwood J."/>
            <person name="Chapman J.A."/>
            <person name="Shapiro H."/>
            <person name="Aerts A."/>
            <person name="Otillar R.P."/>
            <person name="Terry A.Y."/>
            <person name="Boore J.L."/>
            <person name="Grigoriev I.V."/>
            <person name="Lindberg D.R."/>
            <person name="Seaver E.C."/>
            <person name="Weisblat D.A."/>
            <person name="Putnam N.H."/>
            <person name="Rokhsar D.S."/>
        </authorList>
    </citation>
    <scope>NUCLEOTIDE SEQUENCE</scope>
</reference>
<dbReference type="STRING" id="6412.T1EPM2"/>
<evidence type="ECO:0000313" key="8">
    <source>
        <dbReference type="EnsemblMetazoa" id="HelroP159979"/>
    </source>
</evidence>
<evidence type="ECO:0000313" key="7">
    <source>
        <dbReference type="EMBL" id="ESO05893.1"/>
    </source>
</evidence>
<evidence type="ECO:0000313" key="9">
    <source>
        <dbReference type="Proteomes" id="UP000015101"/>
    </source>
</evidence>
<name>T1EPM2_HELRO</name>
<keyword evidence="3" id="KW-0540">Nuclease</keyword>
<proteinExistence type="inferred from homology"/>
<dbReference type="InParanoid" id="T1EPM2"/>
<feature type="compositionally biased region" description="Basic and acidic residues" evidence="6">
    <location>
        <begin position="114"/>
        <end position="137"/>
    </location>
</feature>